<gene>
    <name evidence="1" type="ORF">Dfulv_02715</name>
</gene>
<dbReference type="RefSeq" id="WP_259861016.1">
    <property type="nucleotide sequence ID" value="NZ_BAAAST010000066.1"/>
</dbReference>
<name>A0ABY5W2A2_9ACTN</name>
<reference evidence="1" key="2">
    <citation type="submission" date="2022-09" db="EMBL/GenBank/DDBJ databases">
        <title>Biosynthetic gene clusters of Dactylosporangioum fulvum.</title>
        <authorList>
            <person name="Caradec T."/>
        </authorList>
    </citation>
    <scope>NUCLEOTIDE SEQUENCE</scope>
    <source>
        <strain evidence="1">NRRL B-16292</strain>
    </source>
</reference>
<keyword evidence="2" id="KW-1185">Reference proteome</keyword>
<protein>
    <submittedName>
        <fullName evidence="1">Uncharacterized protein</fullName>
    </submittedName>
</protein>
<sequence length="197" mass="21090">MSYDDDLPGLSERHDAASGLLPAHFDDDQAVAGQKRLRKVLRALGARVAGKPAGSPTGPTYSLVIHTSDHNYESTLYAVPDEAVTPALRAALQVAPDCFAAPDDAYLKCWGDILRLLAVWGLAGLTAAQFHDVMVEDFGAGHGHTDLPDLDELTALAGAWAPYVVASLDQAGTTAVDGAAPWLSYRYRSMHLFRQSM</sequence>
<organism evidence="1 2">
    <name type="scientific">Dactylosporangium fulvum</name>
    <dbReference type="NCBI Taxonomy" id="53359"/>
    <lineage>
        <taxon>Bacteria</taxon>
        <taxon>Bacillati</taxon>
        <taxon>Actinomycetota</taxon>
        <taxon>Actinomycetes</taxon>
        <taxon>Micromonosporales</taxon>
        <taxon>Micromonosporaceae</taxon>
        <taxon>Dactylosporangium</taxon>
    </lineage>
</organism>
<evidence type="ECO:0000313" key="1">
    <source>
        <dbReference type="EMBL" id="UWP83236.1"/>
    </source>
</evidence>
<evidence type="ECO:0000313" key="2">
    <source>
        <dbReference type="Proteomes" id="UP001059617"/>
    </source>
</evidence>
<dbReference type="Proteomes" id="UP001059617">
    <property type="component" value="Chromosome"/>
</dbReference>
<reference evidence="1" key="1">
    <citation type="submission" date="2021-04" db="EMBL/GenBank/DDBJ databases">
        <authorList>
            <person name="Hartkoorn R.C."/>
            <person name="Beaudoing E."/>
            <person name="Hot D."/>
        </authorList>
    </citation>
    <scope>NUCLEOTIDE SEQUENCE</scope>
    <source>
        <strain evidence="1">NRRL B-16292</strain>
    </source>
</reference>
<accession>A0ABY5W2A2</accession>
<proteinExistence type="predicted"/>
<dbReference type="EMBL" id="CP073720">
    <property type="protein sequence ID" value="UWP83236.1"/>
    <property type="molecule type" value="Genomic_DNA"/>
</dbReference>